<feature type="signal peptide" evidence="1">
    <location>
        <begin position="1"/>
        <end position="20"/>
    </location>
</feature>
<feature type="chain" id="PRO_5040434825" evidence="1">
    <location>
        <begin position="21"/>
        <end position="282"/>
    </location>
</feature>
<evidence type="ECO:0000313" key="3">
    <source>
        <dbReference type="Proteomes" id="UP000759537"/>
    </source>
</evidence>
<keyword evidence="3" id="KW-1185">Reference proteome</keyword>
<accession>A0A9P5T7R9</accession>
<dbReference type="Proteomes" id="UP000759537">
    <property type="component" value="Unassembled WGS sequence"/>
</dbReference>
<reference evidence="2" key="2">
    <citation type="journal article" date="2020" name="Nat. Commun.">
        <title>Large-scale genome sequencing of mycorrhizal fungi provides insights into the early evolution of symbiotic traits.</title>
        <authorList>
            <person name="Miyauchi S."/>
            <person name="Kiss E."/>
            <person name="Kuo A."/>
            <person name="Drula E."/>
            <person name="Kohler A."/>
            <person name="Sanchez-Garcia M."/>
            <person name="Morin E."/>
            <person name="Andreopoulos B."/>
            <person name="Barry K.W."/>
            <person name="Bonito G."/>
            <person name="Buee M."/>
            <person name="Carver A."/>
            <person name="Chen C."/>
            <person name="Cichocki N."/>
            <person name="Clum A."/>
            <person name="Culley D."/>
            <person name="Crous P.W."/>
            <person name="Fauchery L."/>
            <person name="Girlanda M."/>
            <person name="Hayes R.D."/>
            <person name="Keri Z."/>
            <person name="LaButti K."/>
            <person name="Lipzen A."/>
            <person name="Lombard V."/>
            <person name="Magnuson J."/>
            <person name="Maillard F."/>
            <person name="Murat C."/>
            <person name="Nolan M."/>
            <person name="Ohm R.A."/>
            <person name="Pangilinan J."/>
            <person name="Pereira M.F."/>
            <person name="Perotto S."/>
            <person name="Peter M."/>
            <person name="Pfister S."/>
            <person name="Riley R."/>
            <person name="Sitrit Y."/>
            <person name="Stielow J.B."/>
            <person name="Szollosi G."/>
            <person name="Zifcakova L."/>
            <person name="Stursova M."/>
            <person name="Spatafora J.W."/>
            <person name="Tedersoo L."/>
            <person name="Vaario L.M."/>
            <person name="Yamada A."/>
            <person name="Yan M."/>
            <person name="Wang P."/>
            <person name="Xu J."/>
            <person name="Bruns T."/>
            <person name="Baldrian P."/>
            <person name="Vilgalys R."/>
            <person name="Dunand C."/>
            <person name="Henrissat B."/>
            <person name="Grigoriev I.V."/>
            <person name="Hibbett D."/>
            <person name="Nagy L.G."/>
            <person name="Martin F.M."/>
        </authorList>
    </citation>
    <scope>NUCLEOTIDE SEQUENCE</scope>
    <source>
        <strain evidence="2">Prilba</strain>
    </source>
</reference>
<comment type="caution">
    <text evidence="2">The sequence shown here is derived from an EMBL/GenBank/DDBJ whole genome shotgun (WGS) entry which is preliminary data.</text>
</comment>
<keyword evidence="1" id="KW-0732">Signal</keyword>
<evidence type="ECO:0000313" key="2">
    <source>
        <dbReference type="EMBL" id="KAF8478206.1"/>
    </source>
</evidence>
<sequence>MPLRSLVVVVVVAFAFFCLAHTPHSSAHHLRICSPHPHLLVTSALARHIRTCSPQSHLLAASALARHIRTCSPHPHLLAASALARHNRICSPHPHLLVASALARRTRTCSPHPHLLAAPALARRTRTCSPHPHPLTLLSPFVATFTFPPQCKQGSNKSLFIIWHTQAGMLAAHVRSEEVGTALITFHPCDAVDVGGLWQYTILEDVMIDAPPADEFRVVNDDNSLVPLLDAHSYLLHFGLASYTFFLGNEPWERWGPQLQMWRRARRNVAHHNIDFNNIHLE</sequence>
<proteinExistence type="predicted"/>
<evidence type="ECO:0000256" key="1">
    <source>
        <dbReference type="SAM" id="SignalP"/>
    </source>
</evidence>
<reference evidence="2" key="1">
    <citation type="submission" date="2019-10" db="EMBL/GenBank/DDBJ databases">
        <authorList>
            <consortium name="DOE Joint Genome Institute"/>
            <person name="Kuo A."/>
            <person name="Miyauchi S."/>
            <person name="Kiss E."/>
            <person name="Drula E."/>
            <person name="Kohler A."/>
            <person name="Sanchez-Garcia M."/>
            <person name="Andreopoulos B."/>
            <person name="Barry K.W."/>
            <person name="Bonito G."/>
            <person name="Buee M."/>
            <person name="Carver A."/>
            <person name="Chen C."/>
            <person name="Cichocki N."/>
            <person name="Clum A."/>
            <person name="Culley D."/>
            <person name="Crous P.W."/>
            <person name="Fauchery L."/>
            <person name="Girlanda M."/>
            <person name="Hayes R."/>
            <person name="Keri Z."/>
            <person name="LaButti K."/>
            <person name="Lipzen A."/>
            <person name="Lombard V."/>
            <person name="Magnuson J."/>
            <person name="Maillard F."/>
            <person name="Morin E."/>
            <person name="Murat C."/>
            <person name="Nolan M."/>
            <person name="Ohm R."/>
            <person name="Pangilinan J."/>
            <person name="Pereira M."/>
            <person name="Perotto S."/>
            <person name="Peter M."/>
            <person name="Riley R."/>
            <person name="Sitrit Y."/>
            <person name="Stielow B."/>
            <person name="Szollosi G."/>
            <person name="Zifcakova L."/>
            <person name="Stursova M."/>
            <person name="Spatafora J.W."/>
            <person name="Tedersoo L."/>
            <person name="Vaario L.-M."/>
            <person name="Yamada A."/>
            <person name="Yan M."/>
            <person name="Wang P."/>
            <person name="Xu J."/>
            <person name="Bruns T."/>
            <person name="Baldrian P."/>
            <person name="Vilgalys R."/>
            <person name="Henrissat B."/>
            <person name="Grigoriev I.V."/>
            <person name="Hibbett D."/>
            <person name="Nagy L.G."/>
            <person name="Martin F.M."/>
        </authorList>
    </citation>
    <scope>NUCLEOTIDE SEQUENCE</scope>
    <source>
        <strain evidence="2">Prilba</strain>
    </source>
</reference>
<name>A0A9P5T7R9_9AGAM</name>
<gene>
    <name evidence="2" type="ORF">DFH94DRAFT_854863</name>
</gene>
<organism evidence="2 3">
    <name type="scientific">Russula ochroleuca</name>
    <dbReference type="NCBI Taxonomy" id="152965"/>
    <lineage>
        <taxon>Eukaryota</taxon>
        <taxon>Fungi</taxon>
        <taxon>Dikarya</taxon>
        <taxon>Basidiomycota</taxon>
        <taxon>Agaricomycotina</taxon>
        <taxon>Agaricomycetes</taxon>
        <taxon>Russulales</taxon>
        <taxon>Russulaceae</taxon>
        <taxon>Russula</taxon>
    </lineage>
</organism>
<dbReference type="EMBL" id="WHVB01000012">
    <property type="protein sequence ID" value="KAF8478206.1"/>
    <property type="molecule type" value="Genomic_DNA"/>
</dbReference>
<dbReference type="AlphaFoldDB" id="A0A9P5T7R9"/>
<protein>
    <submittedName>
        <fullName evidence="2">Uncharacterized protein</fullName>
    </submittedName>
</protein>